<evidence type="ECO:0000313" key="2">
    <source>
        <dbReference type="Proteomes" id="UP001595075"/>
    </source>
</evidence>
<name>A0ABR4CQQ2_9HELO</name>
<comment type="caution">
    <text evidence="1">The sequence shown here is derived from an EMBL/GenBank/DDBJ whole genome shotgun (WGS) entry which is preliminary data.</text>
</comment>
<evidence type="ECO:0008006" key="3">
    <source>
        <dbReference type="Google" id="ProtNLM"/>
    </source>
</evidence>
<sequence>MCLPFLHGLTQVAVMEQLRRASERKRIRQAPSLQRRHACCAHVSSLQDKCGEKESYFYAVTMQTPKAITKNTTMTTHCTQSH</sequence>
<protein>
    <recommendedName>
        <fullName evidence="3">Secreted protein</fullName>
    </recommendedName>
</protein>
<reference evidence="1 2" key="1">
    <citation type="journal article" date="2024" name="Commun. Biol.">
        <title>Comparative genomic analysis of thermophilic fungi reveals convergent evolutionary adaptations and gene losses.</title>
        <authorList>
            <person name="Steindorff A.S."/>
            <person name="Aguilar-Pontes M.V."/>
            <person name="Robinson A.J."/>
            <person name="Andreopoulos B."/>
            <person name="LaButti K."/>
            <person name="Kuo A."/>
            <person name="Mondo S."/>
            <person name="Riley R."/>
            <person name="Otillar R."/>
            <person name="Haridas S."/>
            <person name="Lipzen A."/>
            <person name="Grimwood J."/>
            <person name="Schmutz J."/>
            <person name="Clum A."/>
            <person name="Reid I.D."/>
            <person name="Moisan M.C."/>
            <person name="Butler G."/>
            <person name="Nguyen T.T.M."/>
            <person name="Dewar K."/>
            <person name="Conant G."/>
            <person name="Drula E."/>
            <person name="Henrissat B."/>
            <person name="Hansel C."/>
            <person name="Singer S."/>
            <person name="Hutchinson M.I."/>
            <person name="de Vries R.P."/>
            <person name="Natvig D.O."/>
            <person name="Powell A.J."/>
            <person name="Tsang A."/>
            <person name="Grigoriev I.V."/>
        </authorList>
    </citation>
    <scope>NUCLEOTIDE SEQUENCE [LARGE SCALE GENOMIC DNA]</scope>
    <source>
        <strain evidence="1 2">CBS 494.80</strain>
    </source>
</reference>
<accession>A0ABR4CQQ2</accession>
<dbReference type="EMBL" id="JAZHXI010000004">
    <property type="protein sequence ID" value="KAL2072322.1"/>
    <property type="molecule type" value="Genomic_DNA"/>
</dbReference>
<keyword evidence="2" id="KW-1185">Reference proteome</keyword>
<organism evidence="1 2">
    <name type="scientific">Oculimacula yallundae</name>
    <dbReference type="NCBI Taxonomy" id="86028"/>
    <lineage>
        <taxon>Eukaryota</taxon>
        <taxon>Fungi</taxon>
        <taxon>Dikarya</taxon>
        <taxon>Ascomycota</taxon>
        <taxon>Pezizomycotina</taxon>
        <taxon>Leotiomycetes</taxon>
        <taxon>Helotiales</taxon>
        <taxon>Ploettnerulaceae</taxon>
        <taxon>Oculimacula</taxon>
    </lineage>
</organism>
<proteinExistence type="predicted"/>
<dbReference type="Proteomes" id="UP001595075">
    <property type="component" value="Unassembled WGS sequence"/>
</dbReference>
<evidence type="ECO:0000313" key="1">
    <source>
        <dbReference type="EMBL" id="KAL2072322.1"/>
    </source>
</evidence>
<gene>
    <name evidence="1" type="ORF">VTL71DRAFT_11665</name>
</gene>